<name>A0A382BGB0_9ZZZZ</name>
<protein>
    <submittedName>
        <fullName evidence="1">Uncharacterized protein</fullName>
    </submittedName>
</protein>
<organism evidence="1">
    <name type="scientific">marine metagenome</name>
    <dbReference type="NCBI Taxonomy" id="408172"/>
    <lineage>
        <taxon>unclassified sequences</taxon>
        <taxon>metagenomes</taxon>
        <taxon>ecological metagenomes</taxon>
    </lineage>
</organism>
<sequence>MVNISKIEKETAVSYQKETFNSKKIKESEQQEHKNGFDIVMKKDRLQNLILTKSLIVKL</sequence>
<dbReference type="EMBL" id="UINC01029636">
    <property type="protein sequence ID" value="SVB12684.1"/>
    <property type="molecule type" value="Genomic_DNA"/>
</dbReference>
<gene>
    <name evidence="1" type="ORF">METZ01_LOCUS165538</name>
</gene>
<accession>A0A382BGB0</accession>
<dbReference type="AlphaFoldDB" id="A0A382BGB0"/>
<proteinExistence type="predicted"/>
<reference evidence="1" key="1">
    <citation type="submission" date="2018-05" db="EMBL/GenBank/DDBJ databases">
        <authorList>
            <person name="Lanie J.A."/>
            <person name="Ng W.-L."/>
            <person name="Kazmierczak K.M."/>
            <person name="Andrzejewski T.M."/>
            <person name="Davidsen T.M."/>
            <person name="Wayne K.J."/>
            <person name="Tettelin H."/>
            <person name="Glass J.I."/>
            <person name="Rusch D."/>
            <person name="Podicherti R."/>
            <person name="Tsui H.-C.T."/>
            <person name="Winkler M.E."/>
        </authorList>
    </citation>
    <scope>NUCLEOTIDE SEQUENCE</scope>
</reference>
<evidence type="ECO:0000313" key="1">
    <source>
        <dbReference type="EMBL" id="SVB12684.1"/>
    </source>
</evidence>